<name>A0ABQ5M7A5_9FIRM</name>
<dbReference type="EMBL" id="BRPJ01000048">
    <property type="protein sequence ID" value="GLB30833.1"/>
    <property type="molecule type" value="Genomic_DNA"/>
</dbReference>
<organism evidence="1 2">
    <name type="scientific">Lacrimispora amygdalina</name>
    <dbReference type="NCBI Taxonomy" id="253257"/>
    <lineage>
        <taxon>Bacteria</taxon>
        <taxon>Bacillati</taxon>
        <taxon>Bacillota</taxon>
        <taxon>Clostridia</taxon>
        <taxon>Lachnospirales</taxon>
        <taxon>Lachnospiraceae</taxon>
        <taxon>Lacrimispora</taxon>
    </lineage>
</organism>
<reference evidence="1 2" key="1">
    <citation type="journal article" date="2024" name="Int. J. Syst. Evol. Microbiol.">
        <title>Lacrimispora brassicae sp. nov. isolated from fermented cabbage, and proposal of Clostridium indicum Gundawar et al. 2019 and Clostridium methoxybenzovorans Mechichi et al. 1999 as heterotypic synonyms of Lacrimispora amygdalina (Parshina et al. 2003) Haas and Blanchard 2020 and Lacrimispora indolis (McClung and McCoy 1957) Haas and Blanchard 2020, respectively.</title>
        <authorList>
            <person name="Kobayashi H."/>
            <person name="Tanizawa Y."/>
            <person name="Sakamoto M."/>
            <person name="Ohkuma M."/>
            <person name="Tohno M."/>
        </authorList>
    </citation>
    <scope>NUCLEOTIDE SEQUENCE [LARGE SCALE GENOMIC DNA]</scope>
    <source>
        <strain evidence="1 2">DSM 12857</strain>
    </source>
</reference>
<evidence type="ECO:0000313" key="1">
    <source>
        <dbReference type="EMBL" id="GLB30833.1"/>
    </source>
</evidence>
<keyword evidence="2" id="KW-1185">Reference proteome</keyword>
<comment type="caution">
    <text evidence="1">The sequence shown here is derived from an EMBL/GenBank/DDBJ whole genome shotgun (WGS) entry which is preliminary data.</text>
</comment>
<dbReference type="Proteomes" id="UP001419084">
    <property type="component" value="Unassembled WGS sequence"/>
</dbReference>
<evidence type="ECO:0000313" key="2">
    <source>
        <dbReference type="Proteomes" id="UP001419084"/>
    </source>
</evidence>
<accession>A0ABQ5M7A5</accession>
<proteinExistence type="predicted"/>
<gene>
    <name evidence="1" type="ORF">LAD12857_27560</name>
</gene>
<protein>
    <submittedName>
        <fullName evidence="1">Uncharacterized protein</fullName>
    </submittedName>
</protein>
<sequence length="44" mass="4901">MPAGDLLAEKIYIFLIVYLTGSSSYTVFEDFIYGPIVTGTPRLQ</sequence>